<keyword evidence="6" id="KW-1185">Reference proteome</keyword>
<sequence>MGIIIKPIVTEKANGLSEKLNRFSFRVEKGANKIEIKKAVEEMYGVTVVAVNTAVMPGKKKSRFTKGGVINGKTSAFKKAMVTLKDGDNIDFYSNI</sequence>
<comment type="function">
    <text evidence="4">One of the early assembly proteins it binds 23S rRNA. One of the proteins that surrounds the polypeptide exit tunnel on the outside of the ribosome. Forms the main docking site for trigger factor binding to the ribosome.</text>
</comment>
<dbReference type="GO" id="GO:0005840">
    <property type="term" value="C:ribosome"/>
    <property type="evidence" value="ECO:0007669"/>
    <property type="project" value="UniProtKB-KW"/>
</dbReference>
<dbReference type="PANTHER" id="PTHR11620">
    <property type="entry name" value="60S RIBOSOMAL PROTEIN L23A"/>
    <property type="match status" value="1"/>
</dbReference>
<comment type="subunit">
    <text evidence="4">Part of the 50S ribosomal subunit. Contacts protein L29, and trigger factor when it is bound to the ribosome.</text>
</comment>
<protein>
    <recommendedName>
        <fullName evidence="4">Large ribosomal subunit protein uL23</fullName>
    </recommendedName>
</protein>
<comment type="similarity">
    <text evidence="1 4">Belongs to the universal ribosomal protein uL23 family.</text>
</comment>
<dbReference type="SUPFAM" id="SSF54189">
    <property type="entry name" value="Ribosomal proteins S24e, L23 and L15e"/>
    <property type="match status" value="1"/>
</dbReference>
<gene>
    <name evidence="4" type="primary">rplW</name>
    <name evidence="5" type="ORF">PJIAN_1959</name>
</gene>
<dbReference type="AlphaFoldDB" id="A0A161LIS3"/>
<evidence type="ECO:0000313" key="6">
    <source>
        <dbReference type="Proteomes" id="UP000076586"/>
    </source>
</evidence>
<dbReference type="Proteomes" id="UP000076586">
    <property type="component" value="Unassembled WGS sequence"/>
</dbReference>
<organism evidence="5 6">
    <name type="scientific">Paludibacter jiangxiensis</name>
    <dbReference type="NCBI Taxonomy" id="681398"/>
    <lineage>
        <taxon>Bacteria</taxon>
        <taxon>Pseudomonadati</taxon>
        <taxon>Bacteroidota</taxon>
        <taxon>Bacteroidia</taxon>
        <taxon>Bacteroidales</taxon>
        <taxon>Paludibacteraceae</taxon>
        <taxon>Paludibacter</taxon>
    </lineage>
</organism>
<dbReference type="InterPro" id="IPR012678">
    <property type="entry name" value="Ribosomal_uL23/eL15/eS24_sf"/>
</dbReference>
<evidence type="ECO:0000256" key="4">
    <source>
        <dbReference type="HAMAP-Rule" id="MF_01369"/>
    </source>
</evidence>
<keyword evidence="3 4" id="KW-0687">Ribonucleoprotein</keyword>
<evidence type="ECO:0000313" key="5">
    <source>
        <dbReference type="EMBL" id="GAT62366.1"/>
    </source>
</evidence>
<dbReference type="InterPro" id="IPR012677">
    <property type="entry name" value="Nucleotide-bd_a/b_plait_sf"/>
</dbReference>
<dbReference type="Pfam" id="PF00276">
    <property type="entry name" value="Ribosomal_L23"/>
    <property type="match status" value="1"/>
</dbReference>
<dbReference type="Gene3D" id="3.30.70.330">
    <property type="match status" value="1"/>
</dbReference>
<comment type="caution">
    <text evidence="5">The sequence shown here is derived from an EMBL/GenBank/DDBJ whole genome shotgun (WGS) entry which is preliminary data.</text>
</comment>
<dbReference type="GO" id="GO:0006412">
    <property type="term" value="P:translation"/>
    <property type="evidence" value="ECO:0007669"/>
    <property type="project" value="UniProtKB-UniRule"/>
</dbReference>
<name>A0A161LIS3_9BACT</name>
<dbReference type="STRING" id="681398.PJIAN_1959"/>
<dbReference type="InterPro" id="IPR013025">
    <property type="entry name" value="Ribosomal_uL23-like"/>
</dbReference>
<proteinExistence type="inferred from homology"/>
<dbReference type="GO" id="GO:0003735">
    <property type="term" value="F:structural constituent of ribosome"/>
    <property type="evidence" value="ECO:0007669"/>
    <property type="project" value="InterPro"/>
</dbReference>
<evidence type="ECO:0000256" key="3">
    <source>
        <dbReference type="ARBA" id="ARBA00023274"/>
    </source>
</evidence>
<reference evidence="6" key="2">
    <citation type="journal article" date="2017" name="Genome Announc.">
        <title>Draft genome sequence of Paludibacter jiangxiensis NM7(T), a propionate-producing fermentative bacterium.</title>
        <authorList>
            <person name="Qiu Y.-L."/>
            <person name="Tourlousse D.M."/>
            <person name="Matsuura N."/>
            <person name="Ohashi A."/>
            <person name="Sekiguchi Y."/>
        </authorList>
    </citation>
    <scope>NUCLEOTIDE SEQUENCE [LARGE SCALE GENOMIC DNA]</scope>
    <source>
        <strain evidence="6">NM7</strain>
    </source>
</reference>
<dbReference type="NCBIfam" id="NF004363">
    <property type="entry name" value="PRK05738.2-4"/>
    <property type="match status" value="1"/>
</dbReference>
<keyword evidence="4" id="KW-0699">rRNA-binding</keyword>
<accession>A0A161LIS3</accession>
<dbReference type="GO" id="GO:0019843">
    <property type="term" value="F:rRNA binding"/>
    <property type="evidence" value="ECO:0007669"/>
    <property type="project" value="UniProtKB-UniRule"/>
</dbReference>
<evidence type="ECO:0000256" key="1">
    <source>
        <dbReference type="ARBA" id="ARBA00006700"/>
    </source>
</evidence>
<reference evidence="6" key="1">
    <citation type="submission" date="2016-04" db="EMBL/GenBank/DDBJ databases">
        <title>Draft genome sequence of Paludibacter jiangxiensis strain NM7.</title>
        <authorList>
            <person name="Qiu Y."/>
            <person name="Matsuura N."/>
            <person name="Ohashi A."/>
            <person name="Tourlousse M.D."/>
            <person name="Sekiguchi Y."/>
        </authorList>
    </citation>
    <scope>NUCLEOTIDE SEQUENCE [LARGE SCALE GENOMIC DNA]</scope>
    <source>
        <strain evidence="6">NM7</strain>
    </source>
</reference>
<keyword evidence="2 4" id="KW-0689">Ribosomal protein</keyword>
<keyword evidence="4" id="KW-0694">RNA-binding</keyword>
<dbReference type="HAMAP" id="MF_01369_B">
    <property type="entry name" value="Ribosomal_uL23_B"/>
    <property type="match status" value="1"/>
</dbReference>
<dbReference type="RefSeq" id="WP_068702485.1">
    <property type="nucleotide sequence ID" value="NZ_BDCR01000001.1"/>
</dbReference>
<evidence type="ECO:0000256" key="2">
    <source>
        <dbReference type="ARBA" id="ARBA00022980"/>
    </source>
</evidence>
<dbReference type="EMBL" id="BDCR01000001">
    <property type="protein sequence ID" value="GAT62366.1"/>
    <property type="molecule type" value="Genomic_DNA"/>
</dbReference>
<dbReference type="OrthoDB" id="9797862at2"/>
<dbReference type="GO" id="GO:1990904">
    <property type="term" value="C:ribonucleoprotein complex"/>
    <property type="evidence" value="ECO:0007669"/>
    <property type="project" value="UniProtKB-KW"/>
</dbReference>